<dbReference type="PANTHER" id="PTHR42801:SF4">
    <property type="entry name" value="AHPC_TSA FAMILY PROTEIN"/>
    <property type="match status" value="1"/>
</dbReference>
<evidence type="ECO:0000256" key="12">
    <source>
        <dbReference type="SAM" id="SignalP"/>
    </source>
</evidence>
<evidence type="ECO:0000313" key="17">
    <source>
        <dbReference type="Proteomes" id="UP001523543"/>
    </source>
</evidence>
<keyword evidence="6" id="KW-1015">Disulfide bond</keyword>
<dbReference type="EMBL" id="LHZY01000071">
    <property type="protein sequence ID" value="KXV70439.1"/>
    <property type="molecule type" value="Genomic_DNA"/>
</dbReference>
<dbReference type="GO" id="GO:0005737">
    <property type="term" value="C:cytoplasm"/>
    <property type="evidence" value="ECO:0007669"/>
    <property type="project" value="TreeGrafter"/>
</dbReference>
<feature type="domain" description="Thioredoxin" evidence="13">
    <location>
        <begin position="40"/>
        <end position="191"/>
    </location>
</feature>
<comment type="catalytic activity">
    <reaction evidence="11">
        <text>a hydroperoxide + [thioredoxin]-dithiol = an alcohol + [thioredoxin]-disulfide + H2O</text>
        <dbReference type="Rhea" id="RHEA:62620"/>
        <dbReference type="Rhea" id="RHEA-COMP:10698"/>
        <dbReference type="Rhea" id="RHEA-COMP:10700"/>
        <dbReference type="ChEBI" id="CHEBI:15377"/>
        <dbReference type="ChEBI" id="CHEBI:29950"/>
        <dbReference type="ChEBI" id="CHEBI:30879"/>
        <dbReference type="ChEBI" id="CHEBI:35924"/>
        <dbReference type="ChEBI" id="CHEBI:50058"/>
        <dbReference type="EC" id="1.11.1.24"/>
    </reaction>
</comment>
<dbReference type="GO" id="GO:0045454">
    <property type="term" value="P:cell redox homeostasis"/>
    <property type="evidence" value="ECO:0007669"/>
    <property type="project" value="TreeGrafter"/>
</dbReference>
<dbReference type="GO" id="GO:0008379">
    <property type="term" value="F:thioredoxin peroxidase activity"/>
    <property type="evidence" value="ECO:0007669"/>
    <property type="project" value="TreeGrafter"/>
</dbReference>
<dbReference type="AlphaFoldDB" id="A0A149UQZ9"/>
<evidence type="ECO:0000256" key="2">
    <source>
        <dbReference type="ARBA" id="ARBA00013017"/>
    </source>
</evidence>
<dbReference type="Proteomes" id="UP001523543">
    <property type="component" value="Unassembled WGS sequence"/>
</dbReference>
<evidence type="ECO:0000313" key="14">
    <source>
        <dbReference type="EMBL" id="KXV70439.1"/>
    </source>
</evidence>
<comment type="similarity">
    <text evidence="9">Belongs to the peroxiredoxin family. BCP/PrxQ subfamily.</text>
</comment>
<protein>
    <recommendedName>
        <fullName evidence="2">thioredoxin-dependent peroxiredoxin</fullName>
        <ecNumber evidence="2">1.11.1.24</ecNumber>
    </recommendedName>
    <alternativeName>
        <fullName evidence="8">Thioredoxin peroxidase</fullName>
    </alternativeName>
    <alternativeName>
        <fullName evidence="10">Thioredoxin-dependent peroxiredoxin Bcp</fullName>
    </alternativeName>
</protein>
<dbReference type="InterPro" id="IPR050924">
    <property type="entry name" value="Peroxiredoxin_BCP/PrxQ"/>
</dbReference>
<evidence type="ECO:0000256" key="10">
    <source>
        <dbReference type="ARBA" id="ARBA00042639"/>
    </source>
</evidence>
<keyword evidence="12" id="KW-0732">Signal</keyword>
<dbReference type="EMBL" id="JAMYZR010000012">
    <property type="protein sequence ID" value="MCP1246191.1"/>
    <property type="molecule type" value="Genomic_DNA"/>
</dbReference>
<keyword evidence="3" id="KW-0575">Peroxidase</keyword>
<evidence type="ECO:0000259" key="13">
    <source>
        <dbReference type="PROSITE" id="PS51352"/>
    </source>
</evidence>
<evidence type="ECO:0000256" key="4">
    <source>
        <dbReference type="ARBA" id="ARBA00022862"/>
    </source>
</evidence>
<dbReference type="RefSeq" id="WP_062144389.1">
    <property type="nucleotide sequence ID" value="NZ_JAMYZR010000012.1"/>
</dbReference>
<evidence type="ECO:0000256" key="6">
    <source>
        <dbReference type="ARBA" id="ARBA00023157"/>
    </source>
</evidence>
<dbReference type="InterPro" id="IPR000866">
    <property type="entry name" value="AhpC/TSA"/>
</dbReference>
<keyword evidence="17" id="KW-1185">Reference proteome</keyword>
<keyword evidence="4" id="KW-0049">Antioxidant</keyword>
<evidence type="ECO:0000256" key="8">
    <source>
        <dbReference type="ARBA" id="ARBA00032824"/>
    </source>
</evidence>
<name>A0A149UQZ9_9PROT</name>
<organism evidence="14 16">
    <name type="scientific">Acetobacter cerevisiae</name>
    <dbReference type="NCBI Taxonomy" id="178900"/>
    <lineage>
        <taxon>Bacteria</taxon>
        <taxon>Pseudomonadati</taxon>
        <taxon>Pseudomonadota</taxon>
        <taxon>Alphaproteobacteria</taxon>
        <taxon>Acetobacterales</taxon>
        <taxon>Acetobacteraceae</taxon>
        <taxon>Acetobacter</taxon>
    </lineage>
</organism>
<dbReference type="SUPFAM" id="SSF52833">
    <property type="entry name" value="Thioredoxin-like"/>
    <property type="match status" value="1"/>
</dbReference>
<dbReference type="Gene3D" id="3.40.30.10">
    <property type="entry name" value="Glutaredoxin"/>
    <property type="match status" value="1"/>
</dbReference>
<gene>
    <name evidence="14" type="ORF">AD952_12920</name>
    <name evidence="15" type="ORF">NKW54_09580</name>
</gene>
<reference evidence="14 16" key="1">
    <citation type="submission" date="2015-06" db="EMBL/GenBank/DDBJ databases">
        <title>Improved classification and identification of acetic acid bacteria using matrix-assisted laser desorption/ionization time-of-flight mass spectrometry; Gluconobacter nephelii and Gluconobacter uchimurae are later heterotypic synonyms of Gluconobacter japonicus and Gluconobacter oxydans, respectively.</title>
        <authorList>
            <person name="Li L."/>
            <person name="Cleenwerck I."/>
            <person name="De Vuyst L."/>
            <person name="Vandamme P."/>
        </authorList>
    </citation>
    <scope>NUCLEOTIDE SEQUENCE [LARGE SCALE GENOMIC DNA]</scope>
    <source>
        <strain evidence="14 16">LMG 1608</strain>
    </source>
</reference>
<reference evidence="15 17" key="2">
    <citation type="submission" date="2022-06" db="EMBL/GenBank/DDBJ databases">
        <title>Acetobacer genomes from food samples.</title>
        <authorList>
            <person name="Sombolestani A."/>
        </authorList>
    </citation>
    <scope>NUCLEOTIDE SEQUENCE [LARGE SCALE GENOMIC DNA]</scope>
    <source>
        <strain evidence="15 17">R-83281</strain>
    </source>
</reference>
<dbReference type="Proteomes" id="UP000075312">
    <property type="component" value="Unassembled WGS sequence"/>
</dbReference>
<dbReference type="PANTHER" id="PTHR42801">
    <property type="entry name" value="THIOREDOXIN-DEPENDENT PEROXIDE REDUCTASE"/>
    <property type="match status" value="1"/>
</dbReference>
<dbReference type="PROSITE" id="PS51352">
    <property type="entry name" value="THIOREDOXIN_2"/>
    <property type="match status" value="1"/>
</dbReference>
<comment type="caution">
    <text evidence="14">The sequence shown here is derived from an EMBL/GenBank/DDBJ whole genome shotgun (WGS) entry which is preliminary data.</text>
</comment>
<dbReference type="InterPro" id="IPR036249">
    <property type="entry name" value="Thioredoxin-like_sf"/>
</dbReference>
<dbReference type="EC" id="1.11.1.24" evidence="2"/>
<evidence type="ECO:0000256" key="7">
    <source>
        <dbReference type="ARBA" id="ARBA00023284"/>
    </source>
</evidence>
<evidence type="ECO:0000256" key="9">
    <source>
        <dbReference type="ARBA" id="ARBA00038489"/>
    </source>
</evidence>
<evidence type="ECO:0000256" key="5">
    <source>
        <dbReference type="ARBA" id="ARBA00023002"/>
    </source>
</evidence>
<dbReference type="InterPro" id="IPR013766">
    <property type="entry name" value="Thioredoxin_domain"/>
</dbReference>
<keyword evidence="7" id="KW-0676">Redox-active center</keyword>
<evidence type="ECO:0000256" key="11">
    <source>
        <dbReference type="ARBA" id="ARBA00049091"/>
    </source>
</evidence>
<dbReference type="PATRIC" id="fig|178900.6.peg.74"/>
<feature type="signal peptide" evidence="12">
    <location>
        <begin position="1"/>
        <end position="38"/>
    </location>
</feature>
<sequence>MTRILTPMRRLTRLALLAPMLAGSALLATEAMTPAAHAALANGTTAPDFTLDGALGGKPLKFSLKDALKKGPVVLYFFPAAFTSGCTLEAHAFAEAIPTFQKLGATVVGVTAGNVDRVAEFSKDECRSAFPVLADPGAKVAGLYDSQKTQGSFALSSRTSFVITPEGKIILSYTSTDPETHVQKTLEAVQVWRVAQPAREGQ</sequence>
<comment type="function">
    <text evidence="1">Thiol-specific peroxidase that catalyzes the reduction of hydrogen peroxide and organic hydroperoxides to water and alcohols, respectively. Plays a role in cell protection against oxidative stress by detoxifying peroxides and as sensor of hydrogen peroxide-mediated signaling events.</text>
</comment>
<keyword evidence="5" id="KW-0560">Oxidoreductase</keyword>
<evidence type="ECO:0000256" key="3">
    <source>
        <dbReference type="ARBA" id="ARBA00022559"/>
    </source>
</evidence>
<evidence type="ECO:0000313" key="15">
    <source>
        <dbReference type="EMBL" id="MCP1246191.1"/>
    </source>
</evidence>
<evidence type="ECO:0000256" key="1">
    <source>
        <dbReference type="ARBA" id="ARBA00003330"/>
    </source>
</evidence>
<feature type="chain" id="PRO_5007556811" description="thioredoxin-dependent peroxiredoxin" evidence="12">
    <location>
        <begin position="39"/>
        <end position="202"/>
    </location>
</feature>
<evidence type="ECO:0000313" key="16">
    <source>
        <dbReference type="Proteomes" id="UP000075312"/>
    </source>
</evidence>
<accession>A0A149UQZ9</accession>
<dbReference type="GO" id="GO:0034599">
    <property type="term" value="P:cellular response to oxidative stress"/>
    <property type="evidence" value="ECO:0007669"/>
    <property type="project" value="TreeGrafter"/>
</dbReference>
<dbReference type="Pfam" id="PF00578">
    <property type="entry name" value="AhpC-TSA"/>
    <property type="match status" value="1"/>
</dbReference>
<proteinExistence type="inferred from homology"/>
<dbReference type="CDD" id="cd03017">
    <property type="entry name" value="PRX_BCP"/>
    <property type="match status" value="1"/>
</dbReference>